<protein>
    <submittedName>
        <fullName evidence="2">Uncharacterized protein</fullName>
    </submittedName>
</protein>
<dbReference type="AlphaFoldDB" id="A0A6N9VC24"/>
<sequence length="212" mass="23616">MTDTPMTPDQPTPVELTERQLDALSAAGNRALNDHYHEDLCFCRSWPTSCVSSGGYFMGTWDTSAFDIGLPAVLGVWESLRNDRHAAKIAELRADNEQLRTRVAELEALKPARFQDCQVCGAGYEYGQSCSVCEFKKQMAAAQAGVRDALPRDLSPEQARWIEHQHPETSTAHDCTLPLVRRLDCGHRPHEVCQDCDRCPHTCRCASPEATL</sequence>
<dbReference type="EMBL" id="JAAGME010001046">
    <property type="protein sequence ID" value="NEB70296.1"/>
    <property type="molecule type" value="Genomic_DNA"/>
</dbReference>
<organism evidence="2 3">
    <name type="scientific">Streptomyces microflavus</name>
    <name type="common">Streptomyces lipmanii</name>
    <dbReference type="NCBI Taxonomy" id="1919"/>
    <lineage>
        <taxon>Bacteria</taxon>
        <taxon>Bacillati</taxon>
        <taxon>Actinomycetota</taxon>
        <taxon>Actinomycetes</taxon>
        <taxon>Kitasatosporales</taxon>
        <taxon>Streptomycetaceae</taxon>
        <taxon>Streptomyces</taxon>
    </lineage>
</organism>
<evidence type="ECO:0000313" key="2">
    <source>
        <dbReference type="EMBL" id="NEB70296.1"/>
    </source>
</evidence>
<name>A0A6N9VC24_STRMI</name>
<evidence type="ECO:0000313" key="3">
    <source>
        <dbReference type="Proteomes" id="UP000471648"/>
    </source>
</evidence>
<evidence type="ECO:0000256" key="1">
    <source>
        <dbReference type="SAM" id="Coils"/>
    </source>
</evidence>
<dbReference type="Proteomes" id="UP000471648">
    <property type="component" value="Unassembled WGS sequence"/>
</dbReference>
<keyword evidence="1" id="KW-0175">Coiled coil</keyword>
<dbReference type="RefSeq" id="WP_164358184.1">
    <property type="nucleotide sequence ID" value="NZ_JAAGME010001046.1"/>
</dbReference>
<proteinExistence type="predicted"/>
<accession>A0A6N9VC24</accession>
<comment type="caution">
    <text evidence="2">The sequence shown here is derived from an EMBL/GenBank/DDBJ whole genome shotgun (WGS) entry which is preliminary data.</text>
</comment>
<reference evidence="2 3" key="1">
    <citation type="submission" date="2020-01" db="EMBL/GenBank/DDBJ databases">
        <title>Insect and environment-associated Actinomycetes.</title>
        <authorList>
            <person name="Currrie C."/>
            <person name="Chevrette M."/>
            <person name="Carlson C."/>
            <person name="Stubbendieck R."/>
            <person name="Wendt-Pienkowski E."/>
        </authorList>
    </citation>
    <scope>NUCLEOTIDE SEQUENCE [LARGE SCALE GENOMIC DNA]</scope>
    <source>
        <strain evidence="2 3">SID14438</strain>
    </source>
</reference>
<feature type="coiled-coil region" evidence="1">
    <location>
        <begin position="82"/>
        <end position="109"/>
    </location>
</feature>
<gene>
    <name evidence="2" type="ORF">G3I39_25045</name>
</gene>